<dbReference type="HOGENOM" id="CLU_002341_7_0_1"/>
<gene>
    <name evidence="3" type="ORF">GLAREA_08857</name>
</gene>
<feature type="domain" description="Nephrocystin 3-like N-terminal" evidence="2">
    <location>
        <begin position="30"/>
        <end position="158"/>
    </location>
</feature>
<evidence type="ECO:0000313" key="3">
    <source>
        <dbReference type="EMBL" id="EPE36694.1"/>
    </source>
</evidence>
<dbReference type="OMA" id="NNREDIH"/>
<protein>
    <recommendedName>
        <fullName evidence="2">Nephrocystin 3-like N-terminal domain-containing protein</fullName>
    </recommendedName>
</protein>
<name>S3DHS6_GLAL2</name>
<evidence type="ECO:0000259" key="2">
    <source>
        <dbReference type="Pfam" id="PF24883"/>
    </source>
</evidence>
<dbReference type="GeneID" id="19467905"/>
<organism evidence="3 4">
    <name type="scientific">Glarea lozoyensis (strain ATCC 20868 / MF5171)</name>
    <dbReference type="NCBI Taxonomy" id="1116229"/>
    <lineage>
        <taxon>Eukaryota</taxon>
        <taxon>Fungi</taxon>
        <taxon>Dikarya</taxon>
        <taxon>Ascomycota</taxon>
        <taxon>Pezizomycotina</taxon>
        <taxon>Leotiomycetes</taxon>
        <taxon>Helotiales</taxon>
        <taxon>Helotiaceae</taxon>
        <taxon>Glarea</taxon>
    </lineage>
</organism>
<dbReference type="PANTHER" id="PTHR10039:SF5">
    <property type="entry name" value="NACHT DOMAIN-CONTAINING PROTEIN"/>
    <property type="match status" value="1"/>
</dbReference>
<proteinExistence type="predicted"/>
<reference evidence="3 4" key="1">
    <citation type="journal article" date="2013" name="BMC Genomics">
        <title>Genomics-driven discovery of the pneumocandin biosynthetic gene cluster in the fungus Glarea lozoyensis.</title>
        <authorList>
            <person name="Chen L."/>
            <person name="Yue Q."/>
            <person name="Zhang X."/>
            <person name="Xiang M."/>
            <person name="Wang C."/>
            <person name="Li S."/>
            <person name="Che Y."/>
            <person name="Ortiz-Lopez F.J."/>
            <person name="Bills G.F."/>
            <person name="Liu X."/>
            <person name="An Z."/>
        </authorList>
    </citation>
    <scope>NUCLEOTIDE SEQUENCE [LARGE SCALE GENOMIC DNA]</scope>
    <source>
        <strain evidence="4">ATCC 20868 / MF5171</strain>
    </source>
</reference>
<dbReference type="KEGG" id="glz:GLAREA_08857"/>
<evidence type="ECO:0000313" key="4">
    <source>
        <dbReference type="Proteomes" id="UP000016922"/>
    </source>
</evidence>
<keyword evidence="1" id="KW-0677">Repeat</keyword>
<dbReference type="PANTHER" id="PTHR10039">
    <property type="entry name" value="AMELOGENIN"/>
    <property type="match status" value="1"/>
</dbReference>
<accession>S3DHS6</accession>
<dbReference type="eggNOG" id="ENOG502SHWY">
    <property type="taxonomic scope" value="Eukaryota"/>
</dbReference>
<dbReference type="Proteomes" id="UP000016922">
    <property type="component" value="Unassembled WGS sequence"/>
</dbReference>
<dbReference type="OrthoDB" id="443402at2759"/>
<dbReference type="EMBL" id="KE145352">
    <property type="protein sequence ID" value="EPE36694.1"/>
    <property type="molecule type" value="Genomic_DNA"/>
</dbReference>
<keyword evidence="4" id="KW-1185">Reference proteome</keyword>
<sequence length="336" mass="38913">MKHLFDDERTKKYLLHWARNNPPVDSPLHLATFFFWNSGTAEQKSQAGMLRALLHQILDQSPGLVPIVFPDIWAAVYSRFLDRERRKTKSLPMLNTWKLQNLKLALKTLAKQTQMPLKLLFLIDGLDEFDEDPEDLIGMVRETIACGKGRIRFCLSSRPWVIFEDSFGQFANLKMSNLGKMRANTAFQRLAEAEPETTDQLVQEIVHKAEGVFLWVRIVVKSLLSGMRNLDDMSDLWRRLELLPKELEPLYEHLVVNIEPVYLEWVSKVFRIVQTSRGFDYTTNYLEIHQSRSPARRNPLTLIALHLAIAENFDLKAARAAKPGPLRLDAKPWQHN</sequence>
<dbReference type="AlphaFoldDB" id="S3DHS6"/>
<evidence type="ECO:0000256" key="1">
    <source>
        <dbReference type="ARBA" id="ARBA00022737"/>
    </source>
</evidence>
<dbReference type="InterPro" id="IPR056884">
    <property type="entry name" value="NPHP3-like_N"/>
</dbReference>
<dbReference type="Pfam" id="PF24883">
    <property type="entry name" value="NPHP3_N"/>
    <property type="match status" value="1"/>
</dbReference>
<dbReference type="RefSeq" id="XP_008076009.1">
    <property type="nucleotide sequence ID" value="XM_008077818.1"/>
</dbReference>